<feature type="chain" id="PRO_5045707279" description="Carboxypeptidase regulatory-like domain-containing protein" evidence="1">
    <location>
        <begin position="24"/>
        <end position="123"/>
    </location>
</feature>
<gene>
    <name evidence="2" type="ORF">GCM10022388_17590</name>
</gene>
<keyword evidence="1" id="KW-0732">Signal</keyword>
<dbReference type="RefSeq" id="WP_345093720.1">
    <property type="nucleotide sequence ID" value="NZ_BAABCS010000017.1"/>
</dbReference>
<sequence>MKNRKAKYLILVLSIFGLLNCYSQTETRKVVFEILAEEKQPMPGVNIMIKNSKPTIETQTDINGKAELNLIDLNVDIELSFLGPRIKFKLLENVDFVKVNLKKRRVIYYSKNKILKKGKLKGY</sequence>
<dbReference type="EMBL" id="BAABCS010000017">
    <property type="protein sequence ID" value="GAA4051951.1"/>
    <property type="molecule type" value="Genomic_DNA"/>
</dbReference>
<comment type="caution">
    <text evidence="2">The sequence shown here is derived from an EMBL/GenBank/DDBJ whole genome shotgun (WGS) entry which is preliminary data.</text>
</comment>
<evidence type="ECO:0000313" key="3">
    <source>
        <dbReference type="Proteomes" id="UP001500426"/>
    </source>
</evidence>
<feature type="signal peptide" evidence="1">
    <location>
        <begin position="1"/>
        <end position="23"/>
    </location>
</feature>
<evidence type="ECO:0008006" key="4">
    <source>
        <dbReference type="Google" id="ProtNLM"/>
    </source>
</evidence>
<reference evidence="3" key="1">
    <citation type="journal article" date="2019" name="Int. J. Syst. Evol. Microbiol.">
        <title>The Global Catalogue of Microorganisms (GCM) 10K type strain sequencing project: providing services to taxonomists for standard genome sequencing and annotation.</title>
        <authorList>
            <consortium name="The Broad Institute Genomics Platform"/>
            <consortium name="The Broad Institute Genome Sequencing Center for Infectious Disease"/>
            <person name="Wu L."/>
            <person name="Ma J."/>
        </authorList>
    </citation>
    <scope>NUCLEOTIDE SEQUENCE [LARGE SCALE GENOMIC DNA]</scope>
    <source>
        <strain evidence="3">JCM 17068</strain>
    </source>
</reference>
<evidence type="ECO:0000256" key="1">
    <source>
        <dbReference type="SAM" id="SignalP"/>
    </source>
</evidence>
<organism evidence="2 3">
    <name type="scientific">Flavobacterium chungnamense</name>
    <dbReference type="NCBI Taxonomy" id="706182"/>
    <lineage>
        <taxon>Bacteria</taxon>
        <taxon>Pseudomonadati</taxon>
        <taxon>Bacteroidota</taxon>
        <taxon>Flavobacteriia</taxon>
        <taxon>Flavobacteriales</taxon>
        <taxon>Flavobacteriaceae</taxon>
        <taxon>Flavobacterium</taxon>
    </lineage>
</organism>
<dbReference type="Proteomes" id="UP001500426">
    <property type="component" value="Unassembled WGS sequence"/>
</dbReference>
<keyword evidence="3" id="KW-1185">Reference proteome</keyword>
<evidence type="ECO:0000313" key="2">
    <source>
        <dbReference type="EMBL" id="GAA4051951.1"/>
    </source>
</evidence>
<name>A0ABP7USY7_9FLAO</name>
<proteinExistence type="predicted"/>
<accession>A0ABP7USY7</accession>
<protein>
    <recommendedName>
        <fullName evidence="4">Carboxypeptidase regulatory-like domain-containing protein</fullName>
    </recommendedName>
</protein>